<evidence type="ECO:0000313" key="4">
    <source>
        <dbReference type="Proteomes" id="UP000604046"/>
    </source>
</evidence>
<evidence type="ECO:0000313" key="3">
    <source>
        <dbReference type="EMBL" id="CAE7208753.1"/>
    </source>
</evidence>
<reference evidence="3" key="1">
    <citation type="submission" date="2021-02" db="EMBL/GenBank/DDBJ databases">
        <authorList>
            <person name="Dougan E. K."/>
            <person name="Rhodes N."/>
            <person name="Thang M."/>
            <person name="Chan C."/>
        </authorList>
    </citation>
    <scope>NUCLEOTIDE SEQUENCE</scope>
</reference>
<comment type="caution">
    <text evidence="3">The sequence shown here is derived from an EMBL/GenBank/DDBJ whole genome shotgun (WGS) entry which is preliminary data.</text>
</comment>
<dbReference type="OrthoDB" id="413343at2759"/>
<feature type="signal peptide" evidence="1">
    <location>
        <begin position="1"/>
        <end position="15"/>
    </location>
</feature>
<feature type="chain" id="PRO_5036408723" evidence="1">
    <location>
        <begin position="16"/>
        <end position="283"/>
    </location>
</feature>
<name>A0A812JTS6_9DINO</name>
<accession>A0A812JTS6</accession>
<dbReference type="Proteomes" id="UP000604046">
    <property type="component" value="Unassembled WGS sequence"/>
</dbReference>
<dbReference type="EMBL" id="CAJNDS010000463">
    <property type="protein sequence ID" value="CAE7208749.1"/>
    <property type="molecule type" value="Genomic_DNA"/>
</dbReference>
<dbReference type="AlphaFoldDB" id="A0A812JTS6"/>
<keyword evidence="4" id="KW-1185">Reference proteome</keyword>
<sequence>MWLLCFGALLSQAGAIVVKPAQNAAKALNVQNVPPCAGTGPISLLQDPVQDAFDRIYTRHSWGGDGVHWSKSGAGSNINQATEALCSVIFEALLKASKEKEAAGMTEYELNLLDAPSGDFFWMPGCLSRMASKLPAGARLNYQGVDVSDVATGIAEGKRASAQASVPKVTIEPFKTLNLAEAGILGRTFPAKHFDVINCRDALQHNAMEHVHAILGNFNLAGTWLVNDVDTAGSNGKDIRAGQFRAIDITAAPFNNVPECLEVGPIKRKENENFGIFKLPVTA</sequence>
<dbReference type="EMBL" id="CAJNDS010000463">
    <property type="protein sequence ID" value="CAE7208753.1"/>
    <property type="molecule type" value="Genomic_DNA"/>
</dbReference>
<evidence type="ECO:0000256" key="1">
    <source>
        <dbReference type="SAM" id="SignalP"/>
    </source>
</evidence>
<evidence type="ECO:0000313" key="2">
    <source>
        <dbReference type="EMBL" id="CAE7208749.1"/>
    </source>
</evidence>
<keyword evidence="1" id="KW-0732">Signal</keyword>
<gene>
    <name evidence="2" type="ORF">SNAT2548_LOCUS6832</name>
    <name evidence="3" type="ORF">SNAT2548_LOCUS6833</name>
</gene>
<organism evidence="3 4">
    <name type="scientific">Symbiodinium natans</name>
    <dbReference type="NCBI Taxonomy" id="878477"/>
    <lineage>
        <taxon>Eukaryota</taxon>
        <taxon>Sar</taxon>
        <taxon>Alveolata</taxon>
        <taxon>Dinophyceae</taxon>
        <taxon>Suessiales</taxon>
        <taxon>Symbiodiniaceae</taxon>
        <taxon>Symbiodinium</taxon>
    </lineage>
</organism>
<protein>
    <submittedName>
        <fullName evidence="3">Uncharacterized protein</fullName>
    </submittedName>
</protein>
<proteinExistence type="predicted"/>